<dbReference type="Gene3D" id="2.40.128.130">
    <property type="entry name" value="Autotransporter beta-domain"/>
    <property type="match status" value="1"/>
</dbReference>
<keyword evidence="4" id="KW-1185">Reference proteome</keyword>
<dbReference type="Pfam" id="PF03797">
    <property type="entry name" value="Autotransporter"/>
    <property type="match status" value="1"/>
</dbReference>
<dbReference type="EMBL" id="FUZV01000002">
    <property type="protein sequence ID" value="SKC78802.1"/>
    <property type="molecule type" value="Genomic_DNA"/>
</dbReference>
<dbReference type="STRING" id="428993.SAMN06296058_2997"/>
<feature type="region of interest" description="Disordered" evidence="1">
    <location>
        <begin position="679"/>
        <end position="754"/>
    </location>
</feature>
<feature type="region of interest" description="Disordered" evidence="1">
    <location>
        <begin position="786"/>
        <end position="806"/>
    </location>
</feature>
<dbReference type="SUPFAM" id="SSF51126">
    <property type="entry name" value="Pectin lyase-like"/>
    <property type="match status" value="1"/>
</dbReference>
<dbReference type="InterPro" id="IPR005546">
    <property type="entry name" value="Autotransporte_beta"/>
</dbReference>
<feature type="compositionally biased region" description="Pro residues" evidence="1">
    <location>
        <begin position="734"/>
        <end position="753"/>
    </location>
</feature>
<dbReference type="InterPro" id="IPR012332">
    <property type="entry name" value="Autotransporter_pectin_lyase_C"/>
</dbReference>
<dbReference type="InterPro" id="IPR050909">
    <property type="entry name" value="Bact_Autotransporter_VF"/>
</dbReference>
<dbReference type="InterPro" id="IPR006315">
    <property type="entry name" value="OM_autotransptr_brl_dom"/>
</dbReference>
<feature type="compositionally biased region" description="Basic and acidic residues" evidence="1">
    <location>
        <begin position="710"/>
        <end position="731"/>
    </location>
</feature>
<feature type="domain" description="Autotransporter" evidence="2">
    <location>
        <begin position="790"/>
        <end position="1068"/>
    </location>
</feature>
<evidence type="ECO:0000259" key="2">
    <source>
        <dbReference type="PROSITE" id="PS51208"/>
    </source>
</evidence>
<dbReference type="InterPro" id="IPR043990">
    <property type="entry name" value="AC_1"/>
</dbReference>
<dbReference type="InterPro" id="IPR036709">
    <property type="entry name" value="Autotransporte_beta_dom_sf"/>
</dbReference>
<dbReference type="NCBIfam" id="TIGR01414">
    <property type="entry name" value="autotrans_barl"/>
    <property type="match status" value="1"/>
</dbReference>
<dbReference type="InterPro" id="IPR011050">
    <property type="entry name" value="Pectin_lyase_fold/virulence"/>
</dbReference>
<dbReference type="Gene3D" id="2.160.20.20">
    <property type="match status" value="1"/>
</dbReference>
<evidence type="ECO:0000313" key="3">
    <source>
        <dbReference type="EMBL" id="SKC78802.1"/>
    </source>
</evidence>
<proteinExistence type="predicted"/>
<dbReference type="SMART" id="SM00869">
    <property type="entry name" value="Autotransporter"/>
    <property type="match status" value="1"/>
</dbReference>
<organism evidence="3 4">
    <name type="scientific">Pseudoxanthomonas indica</name>
    <dbReference type="NCBI Taxonomy" id="428993"/>
    <lineage>
        <taxon>Bacteria</taxon>
        <taxon>Pseudomonadati</taxon>
        <taxon>Pseudomonadota</taxon>
        <taxon>Gammaproteobacteria</taxon>
        <taxon>Lysobacterales</taxon>
        <taxon>Lysobacteraceae</taxon>
        <taxon>Pseudoxanthomonas</taxon>
    </lineage>
</organism>
<protein>
    <submittedName>
        <fullName evidence="3">Autotransporter family porin</fullName>
    </submittedName>
</protein>
<dbReference type="GO" id="GO:0019867">
    <property type="term" value="C:outer membrane"/>
    <property type="evidence" value="ECO:0007669"/>
    <property type="project" value="InterPro"/>
</dbReference>
<dbReference type="SUPFAM" id="SSF103515">
    <property type="entry name" value="Autotransporter"/>
    <property type="match status" value="1"/>
</dbReference>
<dbReference type="Proteomes" id="UP000190341">
    <property type="component" value="Unassembled WGS sequence"/>
</dbReference>
<dbReference type="PROSITE" id="PS51208">
    <property type="entry name" value="AUTOTRANSPORTER"/>
    <property type="match status" value="1"/>
</dbReference>
<dbReference type="CDD" id="cd01344">
    <property type="entry name" value="PL2_Passenger_AT"/>
    <property type="match status" value="1"/>
</dbReference>
<accession>A0A1T5LS71</accession>
<reference evidence="3 4" key="1">
    <citation type="submission" date="2017-02" db="EMBL/GenBank/DDBJ databases">
        <authorList>
            <person name="Peterson S.W."/>
        </authorList>
    </citation>
    <scope>NUCLEOTIDE SEQUENCE [LARGE SCALE GENOMIC DNA]</scope>
    <source>
        <strain evidence="3 4">P15</strain>
    </source>
</reference>
<dbReference type="PANTHER" id="PTHR12338:SF5">
    <property type="entry name" value="ANTIGEN 43-RELATED"/>
    <property type="match status" value="1"/>
</dbReference>
<gene>
    <name evidence="3" type="ORF">SAMN06296058_2997</name>
</gene>
<name>A0A1T5LS71_9GAMM</name>
<evidence type="ECO:0000313" key="4">
    <source>
        <dbReference type="Proteomes" id="UP000190341"/>
    </source>
</evidence>
<dbReference type="PANTHER" id="PTHR12338">
    <property type="entry name" value="AUTOTRANSPORTER"/>
    <property type="match status" value="1"/>
</dbReference>
<sequence length="1068" mass="113586">MHGDLEARDLHGAQYVGPGETLTLVKGDSLDYEGWDAALTVTGADAVATGQQVTFKLGGRPYGVAIGLQALGGGRVELEKGSINSNLNDRRVFETLQVQGRDAAGVVSKMRLAGVDINAGYNGNGQGAFAARDGGSLHFTDGRIAGGNVGKYFGLFTVDGTDSEIRAIRTAISLTGNAGLGVAAGGKLTLQQMEIATSDGYLNMLITGEGSQASTTALVLSNARYDINDGAQAHVVNGTIVNGAQPAFRVSGGNTASSVNVDQGSYSAKGSYLAEIQHDGQFTATDADFKASDVQAAFHTSSSSAELTLKKSAIETSGNEGSHGVDILGGVATLESLRLDTWGNEAHALRGTQNNETTLSRISLKDSQVEVHGSGGAALYVAGDKVEATVAASQMTSLETDAHGFVQVDRAQLDVRDSQIDVQGARGSTYVSRVNTRGNGGNSARIATSVMRAMKGPALWFLGDQHKLILNESRVLSGEVDGAPGVLMQVDDAILDNQDTLAAGRITLNARDSELLGDVRVDSATAEVNLDLTGASTLQGALLSEAGRQVAELGLMESSTWMVTAHSGLTQLIHRGLLQFAAPATASDFKRVQVTGNYDIGEGTLEFNTRLEGDDSATDRLLVQGNATGVGSVRVVNAKGAGAATVEGIRLVQVDGESSATLSLLERVVAGPYEYTLVQGSVSAPDDGDWYLRSSRPPPVKPDDPVQPDEPDKPDEPVKPDEPDQPVKPDSPDDPTPPITPVDPPSPSPPEPLWRPEVAAYQANQWASISLFSHNLHDRLGEPVYAERQRDGSGGQAWVRSQRQQHDLRTENRQLASATDATMLQAGAELTRWQPRDHRLHLGMMAGAAQAQSHVGSALTGYHAKGSVRGHSFGLYGTWFSRAGTPGGAYLDGWVQHGRFHNQVQSDGLRSVRYTSRSWTASLEAGYAWNAWTSARARWMLEPQLQYVYVQHSADRVREANGTRIDASAGAGVDRRLGLRMYPQVLDLQVMRVQPYLAVHREDYAARRGVRFEGTAMNGSLPRRIDSMQAGADAELGGGWTARGFITLRRGAGHYREVSGQVGLGYRW</sequence>
<dbReference type="Pfam" id="PF18883">
    <property type="entry name" value="AC_1"/>
    <property type="match status" value="1"/>
</dbReference>
<evidence type="ECO:0000256" key="1">
    <source>
        <dbReference type="SAM" id="MobiDB-lite"/>
    </source>
</evidence>
<dbReference type="AlphaFoldDB" id="A0A1T5LS71"/>